<dbReference type="Proteomes" id="UP000012065">
    <property type="component" value="Unassembled WGS sequence"/>
</dbReference>
<dbReference type="SUPFAM" id="SSF52540">
    <property type="entry name" value="P-loop containing nucleoside triphosphate hydrolases"/>
    <property type="match status" value="1"/>
</dbReference>
<gene>
    <name evidence="2" type="ORF">BN14_01178</name>
</gene>
<feature type="region of interest" description="Disordered" evidence="1">
    <location>
        <begin position="380"/>
        <end position="403"/>
    </location>
</feature>
<evidence type="ECO:0000256" key="1">
    <source>
        <dbReference type="SAM" id="MobiDB-lite"/>
    </source>
</evidence>
<feature type="compositionally biased region" description="Pro residues" evidence="1">
    <location>
        <begin position="208"/>
        <end position="223"/>
    </location>
</feature>
<reference evidence="2 3" key="1">
    <citation type="journal article" date="2013" name="J. Biotechnol.">
        <title>Establishment and interpretation of the genome sequence of the phytopathogenic fungus Rhizoctonia solani AG1-IB isolate 7/3/14.</title>
        <authorList>
            <person name="Wibberg D.W."/>
            <person name="Jelonek L.J."/>
            <person name="Rupp O.R."/>
            <person name="Hennig M.H."/>
            <person name="Eikmeyer F.E."/>
            <person name="Goesmann A.G."/>
            <person name="Hartmann A.H."/>
            <person name="Borriss R.B."/>
            <person name="Grosch R.G."/>
            <person name="Puehler A.P."/>
            <person name="Schlueter A.S."/>
        </authorList>
    </citation>
    <scope>NUCLEOTIDE SEQUENCE [LARGE SCALE GENOMIC DNA]</scope>
    <source>
        <strain evidence="3">AG1-IB / isolate 7/3/14</strain>
    </source>
</reference>
<organism evidence="2 3">
    <name type="scientific">Thanatephorus cucumeris (strain AG1-IB / isolate 7/3/14)</name>
    <name type="common">Lettuce bottom rot fungus</name>
    <name type="synonym">Rhizoctonia solani</name>
    <dbReference type="NCBI Taxonomy" id="1108050"/>
    <lineage>
        <taxon>Eukaryota</taxon>
        <taxon>Fungi</taxon>
        <taxon>Dikarya</taxon>
        <taxon>Basidiomycota</taxon>
        <taxon>Agaricomycotina</taxon>
        <taxon>Agaricomycetes</taxon>
        <taxon>Cantharellales</taxon>
        <taxon>Ceratobasidiaceae</taxon>
        <taxon>Rhizoctonia</taxon>
        <taxon>Rhizoctonia solani AG-1</taxon>
    </lineage>
</organism>
<accession>M5BIY7</accession>
<sequence length="403" mass="44780">MSEVKSKKVVLVGIGFIIHQDDFAPPWEKIPMHPVYNVQDWDDAPGAIDWPRLRASLKYVKDHGVLPDSHYSHDHLNEQREVPVSRDILEQLKTQFREVEIQWKAKGFEVTWVLLDGFLLYWDKEVVDQLDVKTFIHVPEEVLRKRRHERHGYHTAVQSDGSEGSLWRDPPNYWEQIVYPAYSRAHKHLFKDEDVEKGDLALEMATIPQPPPPPPPPPPPSAPPSSQSPGGSSLPLILGLLAIGGGGAYYLTQTGDGNDLKQEAKAEAKSVQAQANAKYEQARDAASAKAADLQRDAERAKDQAAAKTASLYDKSASKLAEAKDEARGAYNSAWGRAEDAKRDASAKAGQLKSDAEKQAESAKQTWWEWIGWSSKKTDEAKREAAANVADAAGKVQKEASKRA</sequence>
<dbReference type="GO" id="GO:0016301">
    <property type="term" value="F:kinase activity"/>
    <property type="evidence" value="ECO:0007669"/>
    <property type="project" value="UniProtKB-KW"/>
</dbReference>
<feature type="compositionally biased region" description="Low complexity" evidence="1">
    <location>
        <begin position="224"/>
        <end position="233"/>
    </location>
</feature>
<evidence type="ECO:0000313" key="3">
    <source>
        <dbReference type="Proteomes" id="UP000012065"/>
    </source>
</evidence>
<dbReference type="SUPFAM" id="SSF101447">
    <property type="entry name" value="Formin homology 2 domain (FH2 domain)"/>
    <property type="match status" value="1"/>
</dbReference>
<dbReference type="Gene3D" id="3.40.50.300">
    <property type="entry name" value="P-loop containing nucleotide triphosphate hydrolases"/>
    <property type="match status" value="1"/>
</dbReference>
<feature type="region of interest" description="Disordered" evidence="1">
    <location>
        <begin position="289"/>
        <end position="366"/>
    </location>
</feature>
<dbReference type="HOGENOM" id="CLU_683665_0_0_1"/>
<keyword evidence="2" id="KW-0418">Kinase</keyword>
<comment type="caution">
    <text evidence="2">The sequence shown here is derived from an EMBL/GenBank/DDBJ whole genome shotgun (WGS) entry which is preliminary data.</text>
</comment>
<feature type="compositionally biased region" description="Basic and acidic residues" evidence="1">
    <location>
        <begin position="292"/>
        <end position="304"/>
    </location>
</feature>
<proteinExistence type="predicted"/>
<feature type="region of interest" description="Disordered" evidence="1">
    <location>
        <begin position="205"/>
        <end position="233"/>
    </location>
</feature>
<protein>
    <submittedName>
        <fullName evidence="2">Nicotinamide riboside kinase Short=NRK</fullName>
    </submittedName>
</protein>
<feature type="compositionally biased region" description="Basic and acidic residues" evidence="1">
    <location>
        <begin position="336"/>
        <end position="345"/>
    </location>
</feature>
<dbReference type="EMBL" id="CAOJ01001558">
    <property type="protein sequence ID" value="CCO27143.1"/>
    <property type="molecule type" value="Genomic_DNA"/>
</dbReference>
<dbReference type="InterPro" id="IPR027417">
    <property type="entry name" value="P-loop_NTPase"/>
</dbReference>
<name>M5BIY7_THACB</name>
<dbReference type="AlphaFoldDB" id="M5BIY7"/>
<keyword evidence="2" id="KW-0808">Transferase</keyword>
<evidence type="ECO:0000313" key="2">
    <source>
        <dbReference type="EMBL" id="CCO27143.1"/>
    </source>
</evidence>